<reference evidence="8 9" key="1">
    <citation type="journal article" date="2018" name="IMA Fungus">
        <title>IMA Genome-F 9: Draft genome sequence of Annulohypoxylon stygium, Aspergillus mulundensis, Berkeleyomyces basicola (syn. Thielaviopsis basicola), Ceratocystis smalleyi, two Cercospora beticola strains, Coleophoma cylindrospora, Fusarium fracticaudum, Phialophora cf. hyalina, and Morchella septimelata.</title>
        <authorList>
            <person name="Wingfield B.D."/>
            <person name="Bills G.F."/>
            <person name="Dong Y."/>
            <person name="Huang W."/>
            <person name="Nel W.J."/>
            <person name="Swalarsk-Parry B.S."/>
            <person name="Vaghefi N."/>
            <person name="Wilken P.M."/>
            <person name="An Z."/>
            <person name="de Beer Z.W."/>
            <person name="De Vos L."/>
            <person name="Chen L."/>
            <person name="Duong T.A."/>
            <person name="Gao Y."/>
            <person name="Hammerbacher A."/>
            <person name="Kikkert J.R."/>
            <person name="Li Y."/>
            <person name="Li H."/>
            <person name="Li K."/>
            <person name="Li Q."/>
            <person name="Liu X."/>
            <person name="Ma X."/>
            <person name="Naidoo K."/>
            <person name="Pethybridge S.J."/>
            <person name="Sun J."/>
            <person name="Steenkamp E.T."/>
            <person name="van der Nest M.A."/>
            <person name="van Wyk S."/>
            <person name="Wingfield M.J."/>
            <person name="Xiong C."/>
            <person name="Yue Q."/>
            <person name="Zhang X."/>
        </authorList>
    </citation>
    <scope>NUCLEOTIDE SEQUENCE [LARGE SCALE GENOMIC DNA]</scope>
    <source>
        <strain evidence="8 9">BP5796</strain>
    </source>
</reference>
<evidence type="ECO:0000256" key="4">
    <source>
        <dbReference type="ARBA" id="ARBA00022801"/>
    </source>
</evidence>
<comment type="similarity">
    <text evidence="2">Belongs to the amidase family.</text>
</comment>
<evidence type="ECO:0000313" key="8">
    <source>
        <dbReference type="EMBL" id="RDW85833.1"/>
    </source>
</evidence>
<keyword evidence="4" id="KW-0378">Hydrolase</keyword>
<evidence type="ECO:0000256" key="6">
    <source>
        <dbReference type="PIRSR" id="PIRSR001221-2"/>
    </source>
</evidence>
<dbReference type="InterPro" id="IPR023631">
    <property type="entry name" value="Amidase_dom"/>
</dbReference>
<dbReference type="PANTHER" id="PTHR46072:SF6">
    <property type="entry name" value="AMIDASE, PUTATIVE (AFU_ORTHOLOGUE AFUA_1G14530)-RELATED"/>
    <property type="match status" value="1"/>
</dbReference>
<dbReference type="EMBL" id="PDLN01000005">
    <property type="protein sequence ID" value="RDW85833.1"/>
    <property type="molecule type" value="Genomic_DNA"/>
</dbReference>
<dbReference type="PIRSF" id="PIRSF001221">
    <property type="entry name" value="Amidase_fungi"/>
    <property type="match status" value="1"/>
</dbReference>
<evidence type="ECO:0000256" key="2">
    <source>
        <dbReference type="ARBA" id="ARBA00009199"/>
    </source>
</evidence>
<evidence type="ECO:0000256" key="3">
    <source>
        <dbReference type="ARBA" id="ARBA00012922"/>
    </source>
</evidence>
<feature type="active site" description="Charge relay system" evidence="5">
    <location>
        <position position="134"/>
    </location>
</feature>
<dbReference type="SUPFAM" id="SSF75304">
    <property type="entry name" value="Amidase signature (AS) enzymes"/>
    <property type="match status" value="1"/>
</dbReference>
<proteinExistence type="inferred from homology"/>
<evidence type="ECO:0000313" key="9">
    <source>
        <dbReference type="Proteomes" id="UP000256328"/>
    </source>
</evidence>
<feature type="active site" description="Charge relay system" evidence="5">
    <location>
        <position position="209"/>
    </location>
</feature>
<dbReference type="GO" id="GO:0004040">
    <property type="term" value="F:amidase activity"/>
    <property type="evidence" value="ECO:0007669"/>
    <property type="project" value="UniProtKB-EC"/>
</dbReference>
<dbReference type="AlphaFoldDB" id="A0A3D8SHR0"/>
<feature type="binding site" evidence="6">
    <location>
        <position position="209"/>
    </location>
    <ligand>
        <name>substrate</name>
    </ligand>
</feature>
<dbReference type="InterPro" id="IPR036928">
    <property type="entry name" value="AS_sf"/>
</dbReference>
<feature type="domain" description="Amidase" evidence="7">
    <location>
        <begin position="78"/>
        <end position="537"/>
    </location>
</feature>
<name>A0A3D8SHR0_9HELO</name>
<dbReference type="OrthoDB" id="6428749at2759"/>
<accession>A0A3D8SHR0</accession>
<feature type="active site" description="Acyl-ester intermediate" evidence="5">
    <location>
        <position position="233"/>
    </location>
</feature>
<dbReference type="Gene3D" id="3.90.1300.10">
    <property type="entry name" value="Amidase signature (AS) domain"/>
    <property type="match status" value="1"/>
</dbReference>
<feature type="binding site" evidence="6">
    <location>
        <begin position="230"/>
        <end position="233"/>
    </location>
    <ligand>
        <name>substrate</name>
    </ligand>
</feature>
<dbReference type="InterPro" id="IPR020556">
    <property type="entry name" value="Amidase_CS"/>
</dbReference>
<gene>
    <name evidence="8" type="ORF">BP5796_04158</name>
</gene>
<dbReference type="Proteomes" id="UP000256328">
    <property type="component" value="Unassembled WGS sequence"/>
</dbReference>
<sequence>MASTSTWQAVAARKQKQRQSRIPTEWMLASPPPPTVTNVLNVPRTCGILTTKELEITEQHDAVSLSSCIRSKKYTAEEVTVAFCKRAAVAQQVCNCLTEIFFNNAIARAKFLDQEFLRTGTVVGPLHGIPISLKDTFKVKGFDTSIGIASLAENAAQENALLVDILLEAGAVIYCKTGIPQTLMALDSDNNLFGRVLNPRNRLVTAGGSSGGEGALVAMRGSILGIGTDVGGSIRIPAMCNGLYGIKPSAQRVPYVGQENGARPGAAKIALPASAGPITASLRDCELLLRVVADAQPWERDPAVAYGSWEEQGSIKERKRPLLGVIRTDNLIGPLPPVSKVIDETMERLRDAGLEVVEVDAPAFKRCQSLANGLFGVDGGNFIFNLLEKTGEPLINWLSTRIRRKEQMSLDTLMDLHAKKVDLETEMLKIWKDPQTGRTIDAIICPVAPHPVPPLDRWNGASYTSSFVLLDYPAGVLPVRDITETDLTEELIEGNPLGSWDKANKELWNPKTIDRKLYLDTMLSIQVIAPRLQERRLYQAMEIIDEVIQGKANLEKAKL</sequence>
<evidence type="ECO:0000256" key="5">
    <source>
        <dbReference type="PIRSR" id="PIRSR001221-1"/>
    </source>
</evidence>
<keyword evidence="9" id="KW-1185">Reference proteome</keyword>
<evidence type="ECO:0000256" key="1">
    <source>
        <dbReference type="ARBA" id="ARBA00001311"/>
    </source>
</evidence>
<comment type="caution">
    <text evidence="8">The sequence shown here is derived from an EMBL/GenBank/DDBJ whole genome shotgun (WGS) entry which is preliminary data.</text>
</comment>
<organism evidence="8 9">
    <name type="scientific">Coleophoma crateriformis</name>
    <dbReference type="NCBI Taxonomy" id="565419"/>
    <lineage>
        <taxon>Eukaryota</taxon>
        <taxon>Fungi</taxon>
        <taxon>Dikarya</taxon>
        <taxon>Ascomycota</taxon>
        <taxon>Pezizomycotina</taxon>
        <taxon>Leotiomycetes</taxon>
        <taxon>Helotiales</taxon>
        <taxon>Dermateaceae</taxon>
        <taxon>Coleophoma</taxon>
    </lineage>
</organism>
<dbReference type="PROSITE" id="PS00571">
    <property type="entry name" value="AMIDASES"/>
    <property type="match status" value="1"/>
</dbReference>
<dbReference type="Pfam" id="PF01425">
    <property type="entry name" value="Amidase"/>
    <property type="match status" value="1"/>
</dbReference>
<feature type="binding site" evidence="6">
    <location>
        <position position="183"/>
    </location>
    <ligand>
        <name>substrate</name>
    </ligand>
</feature>
<evidence type="ECO:0000259" key="7">
    <source>
        <dbReference type="Pfam" id="PF01425"/>
    </source>
</evidence>
<comment type="catalytic activity">
    <reaction evidence="1">
        <text>a monocarboxylic acid amide + H2O = a monocarboxylate + NH4(+)</text>
        <dbReference type="Rhea" id="RHEA:12020"/>
        <dbReference type="ChEBI" id="CHEBI:15377"/>
        <dbReference type="ChEBI" id="CHEBI:28938"/>
        <dbReference type="ChEBI" id="CHEBI:35757"/>
        <dbReference type="ChEBI" id="CHEBI:83628"/>
        <dbReference type="EC" id="3.5.1.4"/>
    </reaction>
</comment>
<dbReference type="PANTHER" id="PTHR46072">
    <property type="entry name" value="AMIDASE-RELATED-RELATED"/>
    <property type="match status" value="1"/>
</dbReference>
<dbReference type="EC" id="3.5.1.4" evidence="3"/>
<protein>
    <recommendedName>
        <fullName evidence="3">amidase</fullName>
        <ecNumber evidence="3">3.5.1.4</ecNumber>
    </recommendedName>
</protein>